<feature type="transmembrane region" description="Helical" evidence="1">
    <location>
        <begin position="6"/>
        <end position="25"/>
    </location>
</feature>
<keyword evidence="1" id="KW-0812">Transmembrane</keyword>
<organism evidence="2 3">
    <name type="scientific">Neobacillus vireti LMG 21834</name>
    <dbReference type="NCBI Taxonomy" id="1131730"/>
    <lineage>
        <taxon>Bacteria</taxon>
        <taxon>Bacillati</taxon>
        <taxon>Bacillota</taxon>
        <taxon>Bacilli</taxon>
        <taxon>Bacillales</taxon>
        <taxon>Bacillaceae</taxon>
        <taxon>Neobacillus</taxon>
    </lineage>
</organism>
<reference evidence="2 3" key="1">
    <citation type="journal article" date="2014" name="Environ. Microbiol.">
        <title>The nitrate-ammonifying and nosZ-carrying bacterium Bacillus vireti is a potent source and sink for nitric and nitrous oxide under high nitrate conditions.</title>
        <authorList>
            <person name="Mania D."/>
            <person name="Heylen K."/>
            <person name="van Spanning R.J."/>
            <person name="Frostegard A."/>
        </authorList>
    </citation>
    <scope>NUCLEOTIDE SEQUENCE [LARGE SCALE GENOMIC DNA]</scope>
    <source>
        <strain evidence="2 3">LMG 21834</strain>
    </source>
</reference>
<accession>A0AB94IKN2</accession>
<protein>
    <submittedName>
        <fullName evidence="2">Capsular polysaccharide biosynthesis protein</fullName>
    </submittedName>
</protein>
<sequence length="355" mass="40779">MAILWINFIVVYISSVLARFFSQPITIEDPYIKPNKLLIFISVASLVFISGLRTNIGDTYFYMHSYKITDFSLESLELKGDFGFNVLQALLQKISHDPQILIFTTALLTNLLIVLVLYKYSRMIELSLFVYIASGMYTVSMNGIRQTLAAAIVFAATKFIFNGNWKGFLLIVLLGSTIHQTALIFIPVYFIVRREAWTKTTFILLGVGVIIAAGFNQFSQILFEVLNDTQYGHYSNFSEGGANVLRIAVTCAPLIIAFFGKEKLREFWPKSDYIVNLALLGTVFMLISSQNWIFARFNIYFGLYNLILISWIVILFSHKDRKTIYYLLLGCYVIYFYYEQVLSLNIVYKSDFFNL</sequence>
<evidence type="ECO:0000313" key="3">
    <source>
        <dbReference type="Proteomes" id="UP000018877"/>
    </source>
</evidence>
<feature type="transmembrane region" description="Helical" evidence="1">
    <location>
        <begin position="243"/>
        <end position="261"/>
    </location>
</feature>
<dbReference type="InterPro" id="IPR049458">
    <property type="entry name" value="EpsG-like"/>
</dbReference>
<comment type="caution">
    <text evidence="2">The sequence shown here is derived from an EMBL/GenBank/DDBJ whole genome shotgun (WGS) entry which is preliminary data.</text>
</comment>
<feature type="transmembrane region" description="Helical" evidence="1">
    <location>
        <begin position="273"/>
        <end position="293"/>
    </location>
</feature>
<feature type="transmembrane region" description="Helical" evidence="1">
    <location>
        <begin position="100"/>
        <end position="118"/>
    </location>
</feature>
<gene>
    <name evidence="2" type="ORF">BAVI_17097</name>
</gene>
<evidence type="ECO:0000313" key="2">
    <source>
        <dbReference type="EMBL" id="ETI67567.1"/>
    </source>
</evidence>
<feature type="transmembrane region" description="Helical" evidence="1">
    <location>
        <begin position="299"/>
        <end position="317"/>
    </location>
</feature>
<feature type="transmembrane region" description="Helical" evidence="1">
    <location>
        <begin position="324"/>
        <end position="348"/>
    </location>
</feature>
<feature type="transmembrane region" description="Helical" evidence="1">
    <location>
        <begin position="130"/>
        <end position="156"/>
    </location>
</feature>
<keyword evidence="1" id="KW-0472">Membrane</keyword>
<dbReference type="AlphaFoldDB" id="A0AB94IKN2"/>
<name>A0AB94IKN2_9BACI</name>
<dbReference type="EMBL" id="ALAN01000092">
    <property type="protein sequence ID" value="ETI67567.1"/>
    <property type="molecule type" value="Genomic_DNA"/>
</dbReference>
<evidence type="ECO:0000256" key="1">
    <source>
        <dbReference type="SAM" id="Phobius"/>
    </source>
</evidence>
<keyword evidence="3" id="KW-1185">Reference proteome</keyword>
<dbReference type="Proteomes" id="UP000018877">
    <property type="component" value="Unassembled WGS sequence"/>
</dbReference>
<dbReference type="RefSeq" id="WP_024029598.1">
    <property type="nucleotide sequence ID" value="NZ_ALAN01000092.1"/>
</dbReference>
<feature type="transmembrane region" description="Helical" evidence="1">
    <location>
        <begin position="37"/>
        <end position="56"/>
    </location>
</feature>
<proteinExistence type="predicted"/>
<feature type="transmembrane region" description="Helical" evidence="1">
    <location>
        <begin position="168"/>
        <end position="190"/>
    </location>
</feature>
<feature type="transmembrane region" description="Helical" evidence="1">
    <location>
        <begin position="202"/>
        <end position="223"/>
    </location>
</feature>
<dbReference type="Pfam" id="PF14897">
    <property type="entry name" value="EpsG"/>
    <property type="match status" value="1"/>
</dbReference>
<keyword evidence="1" id="KW-1133">Transmembrane helix</keyword>